<keyword evidence="1" id="KW-0472">Membrane</keyword>
<protein>
    <submittedName>
        <fullName evidence="2">Uncharacterized protein</fullName>
    </submittedName>
</protein>
<dbReference type="GeneID" id="40474495"/>
<feature type="transmembrane region" description="Helical" evidence="1">
    <location>
        <begin position="152"/>
        <end position="169"/>
    </location>
</feature>
<keyword evidence="1" id="KW-1133">Transmembrane helix</keyword>
<feature type="transmembrane region" description="Helical" evidence="1">
    <location>
        <begin position="116"/>
        <end position="146"/>
    </location>
</feature>
<evidence type="ECO:0000313" key="3">
    <source>
        <dbReference type="Proteomes" id="UP000306007"/>
    </source>
</evidence>
<dbReference type="AlphaFoldDB" id="A0A4Y5SLL2"/>
<organism evidence="2 3">
    <name type="scientific">Thermococcus indicus</name>
    <dbReference type="NCBI Taxonomy" id="2586643"/>
    <lineage>
        <taxon>Archaea</taxon>
        <taxon>Methanobacteriati</taxon>
        <taxon>Methanobacteriota</taxon>
        <taxon>Thermococci</taxon>
        <taxon>Thermococcales</taxon>
        <taxon>Thermococcaceae</taxon>
        <taxon>Thermococcus</taxon>
    </lineage>
</organism>
<feature type="transmembrane region" description="Helical" evidence="1">
    <location>
        <begin position="85"/>
        <end position="104"/>
    </location>
</feature>
<keyword evidence="1" id="KW-0812">Transmembrane</keyword>
<dbReference type="EMBL" id="CP040846">
    <property type="protein sequence ID" value="QDA31072.1"/>
    <property type="molecule type" value="Genomic_DNA"/>
</dbReference>
<evidence type="ECO:0000313" key="2">
    <source>
        <dbReference type="EMBL" id="QDA31072.1"/>
    </source>
</evidence>
<feature type="transmembrane region" description="Helical" evidence="1">
    <location>
        <begin position="62"/>
        <end position="79"/>
    </location>
</feature>
<dbReference type="KEGG" id="tic:FH039_04885"/>
<gene>
    <name evidence="2" type="ORF">FH039_04885</name>
</gene>
<name>A0A4Y5SLL2_9EURY</name>
<sequence length="210" mass="23493">MEVNMRVSLPLIFPGLLMISTLQIIVAVSGGEDGIAAGTLFAMASLPFLVIGYRFAREKEDLMFVHAVLPILGLYPFAYATKSPFSWILVGLIILIPALSARYYRSKDNQTNSIVFALSLLACLGIPNKSLIAIGLILLSLAFYTFREKLELQYIASYVILWVFVNQVYKVDYLVLSMGFLFGFAVFVMTHYITKRTPALLKEKKDGFVK</sequence>
<feature type="transmembrane region" description="Helical" evidence="1">
    <location>
        <begin position="34"/>
        <end position="55"/>
    </location>
</feature>
<dbReference type="OrthoDB" id="101970at2157"/>
<evidence type="ECO:0000256" key="1">
    <source>
        <dbReference type="SAM" id="Phobius"/>
    </source>
</evidence>
<accession>A0A4Y5SLL2</accession>
<keyword evidence="3" id="KW-1185">Reference proteome</keyword>
<proteinExistence type="predicted"/>
<dbReference type="RefSeq" id="WP_139680423.1">
    <property type="nucleotide sequence ID" value="NZ_CP040846.1"/>
</dbReference>
<reference evidence="2 3" key="1">
    <citation type="submission" date="2019-06" db="EMBL/GenBank/DDBJ databases">
        <title>Thermococcus indicus sp. nov., a Fe(III)-reducing hyperthermophilic archaeon isolated from the Onnuri vent field of the Central Indian Ocean ridge.</title>
        <authorList>
            <person name="Lim J.K."/>
            <person name="Kim Y.J."/>
            <person name="Kwon K.K."/>
        </authorList>
    </citation>
    <scope>NUCLEOTIDE SEQUENCE [LARGE SCALE GENOMIC DNA]</scope>
    <source>
        <strain evidence="2 3">IOH1</strain>
    </source>
</reference>
<feature type="transmembrane region" description="Helical" evidence="1">
    <location>
        <begin position="7"/>
        <end position="28"/>
    </location>
</feature>
<feature type="transmembrane region" description="Helical" evidence="1">
    <location>
        <begin position="174"/>
        <end position="193"/>
    </location>
</feature>
<dbReference type="Proteomes" id="UP000306007">
    <property type="component" value="Chromosome"/>
</dbReference>